<dbReference type="OMA" id="ISHAYHI"/>
<evidence type="ECO:0000256" key="1">
    <source>
        <dbReference type="ARBA" id="ARBA00023242"/>
    </source>
</evidence>
<dbReference type="GO" id="GO:0008270">
    <property type="term" value="F:zinc ion binding"/>
    <property type="evidence" value="ECO:0007669"/>
    <property type="project" value="InterPro"/>
</dbReference>
<dbReference type="InterPro" id="IPR007219">
    <property type="entry name" value="XnlR_reg_dom"/>
</dbReference>
<dbReference type="RefSeq" id="XP_003040152.1">
    <property type="nucleotide sequence ID" value="XM_003040106.1"/>
</dbReference>
<evidence type="ECO:0000256" key="2">
    <source>
        <dbReference type="SAM" id="MobiDB-lite"/>
    </source>
</evidence>
<name>C7ZNI2_FUSV7</name>
<dbReference type="GO" id="GO:0006351">
    <property type="term" value="P:DNA-templated transcription"/>
    <property type="evidence" value="ECO:0007669"/>
    <property type="project" value="InterPro"/>
</dbReference>
<sequence>MLATPAPTLSHKLIHHSLIGREVLVRLEAVERHLRLLRPPNPDPVRPALSHTSVDDQLKPSAAKLQDALETDGQTFAGEITMTPTFEDENDRLDHNSSASSATRVDYSSPASSLHLPATSPGHVTGRKRGWFESLLASHGVTADEQQCRYHLQVYMDEVHTMYPVVHPPAVWDVFNEMWQYPALSTSADSTDRDLLRVSLALVCFCIALGRCSISARSTDPSGVDSSGWSLHNVGMSLLGDLLETSNTAIKSLLMLQSMYLFRLDANQKAARVHALTVSVAQTIGLHRQSTIEKMPAYYNQLYSRTWWAIYMLDRRLAIESGKPYLIQDSNVDTALPIDLSDEWMTRFASRKETLADLQHEVAAEIARDSSPSCIPYVLAMVRYGRVAGKTWEVLYGVKASAGSISAMVEYVDTAIDNLLSTVPRTLQYDPDVPYETQFGTRPRWQVKQTFLFNNVSFAVRYLYLW</sequence>
<dbReference type="PANTHER" id="PTHR46910">
    <property type="entry name" value="TRANSCRIPTION FACTOR PDR1"/>
    <property type="match status" value="1"/>
</dbReference>
<accession>C7ZNI2</accession>
<feature type="region of interest" description="Disordered" evidence="2">
    <location>
        <begin position="39"/>
        <end position="58"/>
    </location>
</feature>
<protein>
    <recommendedName>
        <fullName evidence="3">Xylanolytic transcriptional activator regulatory domain-containing protein</fullName>
    </recommendedName>
</protein>
<evidence type="ECO:0000259" key="3">
    <source>
        <dbReference type="SMART" id="SM00906"/>
    </source>
</evidence>
<dbReference type="InParanoid" id="C7ZNI2"/>
<dbReference type="eggNOG" id="ENOG502SHHC">
    <property type="taxonomic scope" value="Eukaryota"/>
</dbReference>
<dbReference type="OrthoDB" id="5296287at2759"/>
<dbReference type="KEGG" id="nhe:NECHADRAFT_52786"/>
<dbReference type="GO" id="GO:0003700">
    <property type="term" value="F:DNA-binding transcription factor activity"/>
    <property type="evidence" value="ECO:0007669"/>
    <property type="project" value="InterPro"/>
</dbReference>
<keyword evidence="5" id="KW-1185">Reference proteome</keyword>
<gene>
    <name evidence="4" type="ORF">NECHADRAFT_52786</name>
</gene>
<dbReference type="SMART" id="SM00906">
    <property type="entry name" value="Fungal_trans"/>
    <property type="match status" value="1"/>
</dbReference>
<feature type="region of interest" description="Disordered" evidence="2">
    <location>
        <begin position="84"/>
        <end position="120"/>
    </location>
</feature>
<dbReference type="EMBL" id="GG698968">
    <property type="protein sequence ID" value="EEU34439.1"/>
    <property type="molecule type" value="Genomic_DNA"/>
</dbReference>
<dbReference type="Pfam" id="PF04082">
    <property type="entry name" value="Fungal_trans"/>
    <property type="match status" value="1"/>
</dbReference>
<dbReference type="GO" id="GO:0003677">
    <property type="term" value="F:DNA binding"/>
    <property type="evidence" value="ECO:0007669"/>
    <property type="project" value="InterPro"/>
</dbReference>
<evidence type="ECO:0000313" key="5">
    <source>
        <dbReference type="Proteomes" id="UP000005206"/>
    </source>
</evidence>
<dbReference type="CDD" id="cd12148">
    <property type="entry name" value="fungal_TF_MHR"/>
    <property type="match status" value="1"/>
</dbReference>
<dbReference type="HOGENOM" id="CLU_044359_0_0_1"/>
<organism evidence="4 5">
    <name type="scientific">Fusarium vanettenii (strain ATCC MYA-4622 / CBS 123669 / FGSC 9596 / NRRL 45880 / 77-13-4)</name>
    <name type="common">Fusarium solani subsp. pisi</name>
    <dbReference type="NCBI Taxonomy" id="660122"/>
    <lineage>
        <taxon>Eukaryota</taxon>
        <taxon>Fungi</taxon>
        <taxon>Dikarya</taxon>
        <taxon>Ascomycota</taxon>
        <taxon>Pezizomycotina</taxon>
        <taxon>Sordariomycetes</taxon>
        <taxon>Hypocreomycetidae</taxon>
        <taxon>Hypocreales</taxon>
        <taxon>Nectriaceae</taxon>
        <taxon>Fusarium</taxon>
        <taxon>Fusarium solani species complex</taxon>
        <taxon>Fusarium vanettenii</taxon>
    </lineage>
</organism>
<dbReference type="AlphaFoldDB" id="C7ZNI2"/>
<dbReference type="STRING" id="660122.C7ZNI2"/>
<dbReference type="VEuPathDB" id="FungiDB:NECHADRAFT_52786"/>
<dbReference type="GeneID" id="9677974"/>
<dbReference type="InterPro" id="IPR050987">
    <property type="entry name" value="AtrR-like"/>
</dbReference>
<proteinExistence type="predicted"/>
<feature type="domain" description="Xylanolytic transcriptional activator regulatory" evidence="3">
    <location>
        <begin position="270"/>
        <end position="343"/>
    </location>
</feature>
<dbReference type="Proteomes" id="UP000005206">
    <property type="component" value="Chromosome 11"/>
</dbReference>
<reference evidence="4 5" key="1">
    <citation type="journal article" date="2009" name="PLoS Genet.">
        <title>The genome of Nectria haematococca: contribution of supernumerary chromosomes to gene expansion.</title>
        <authorList>
            <person name="Coleman J.J."/>
            <person name="Rounsley S.D."/>
            <person name="Rodriguez-Carres M."/>
            <person name="Kuo A."/>
            <person name="Wasmann C.C."/>
            <person name="Grimwood J."/>
            <person name="Schmutz J."/>
            <person name="Taga M."/>
            <person name="White G.J."/>
            <person name="Zhou S."/>
            <person name="Schwartz D.C."/>
            <person name="Freitag M."/>
            <person name="Ma L.J."/>
            <person name="Danchin E.G."/>
            <person name="Henrissat B."/>
            <person name="Coutinho P.M."/>
            <person name="Nelson D.R."/>
            <person name="Straney D."/>
            <person name="Napoli C.A."/>
            <person name="Barker B.M."/>
            <person name="Gribskov M."/>
            <person name="Rep M."/>
            <person name="Kroken S."/>
            <person name="Molnar I."/>
            <person name="Rensing C."/>
            <person name="Kennell J.C."/>
            <person name="Zamora J."/>
            <person name="Farman M.L."/>
            <person name="Selker E.U."/>
            <person name="Salamov A."/>
            <person name="Shapiro H."/>
            <person name="Pangilinan J."/>
            <person name="Lindquist E."/>
            <person name="Lamers C."/>
            <person name="Grigoriev I.V."/>
            <person name="Geiser D.M."/>
            <person name="Covert S.F."/>
            <person name="Temporini E."/>
            <person name="Vanetten H.D."/>
        </authorList>
    </citation>
    <scope>NUCLEOTIDE SEQUENCE [LARGE SCALE GENOMIC DNA]</scope>
    <source>
        <strain evidence="5">ATCC MYA-4622 / CBS 123669 / FGSC 9596 / NRRL 45880 / 77-13-4</strain>
    </source>
</reference>
<dbReference type="PANTHER" id="PTHR46910:SF13">
    <property type="entry name" value="SPECIFIC TRANSCRIPTION FACTOR, PUTATIVE (AFU_ORTHOLOGUE AFUA_4G06190)-RELATED"/>
    <property type="match status" value="1"/>
</dbReference>
<keyword evidence="1" id="KW-0539">Nucleus</keyword>
<evidence type="ECO:0000313" key="4">
    <source>
        <dbReference type="EMBL" id="EEU34439.1"/>
    </source>
</evidence>